<feature type="region of interest" description="Disordered" evidence="1">
    <location>
        <begin position="32"/>
        <end position="55"/>
    </location>
</feature>
<dbReference type="Gene3D" id="3.40.50.1820">
    <property type="entry name" value="alpha/beta hydrolase"/>
    <property type="match status" value="1"/>
</dbReference>
<feature type="compositionally biased region" description="Basic residues" evidence="1">
    <location>
        <begin position="32"/>
        <end position="42"/>
    </location>
</feature>
<dbReference type="KEGG" id="fax:FUAX_41170"/>
<evidence type="ECO:0000313" key="4">
    <source>
        <dbReference type="Proteomes" id="UP001348817"/>
    </source>
</evidence>
<keyword evidence="4" id="KW-1185">Reference proteome</keyword>
<dbReference type="SUPFAM" id="SSF53474">
    <property type="entry name" value="alpha/beta-Hydrolases"/>
    <property type="match status" value="1"/>
</dbReference>
<proteinExistence type="predicted"/>
<dbReference type="RefSeq" id="WP_338394804.1">
    <property type="nucleotide sequence ID" value="NZ_AP025315.1"/>
</dbReference>
<geneLocation type="plasmid" evidence="3 4">
    <name>pFA1</name>
</geneLocation>
<dbReference type="PROSITE" id="PS51257">
    <property type="entry name" value="PROKAR_LIPOPROTEIN"/>
    <property type="match status" value="1"/>
</dbReference>
<dbReference type="Proteomes" id="UP001348817">
    <property type="component" value="Plasmid pFA1"/>
</dbReference>
<protein>
    <submittedName>
        <fullName evidence="3">Uncharacterized protein</fullName>
    </submittedName>
</protein>
<dbReference type="EMBL" id="AP025315">
    <property type="protein sequence ID" value="BDD11685.1"/>
    <property type="molecule type" value="Genomic_DNA"/>
</dbReference>
<dbReference type="InterPro" id="IPR029058">
    <property type="entry name" value="AB_hydrolase_fold"/>
</dbReference>
<organism evidence="3 4">
    <name type="scientific">Fulvitalea axinellae</name>
    <dbReference type="NCBI Taxonomy" id="1182444"/>
    <lineage>
        <taxon>Bacteria</taxon>
        <taxon>Pseudomonadati</taxon>
        <taxon>Bacteroidota</taxon>
        <taxon>Cytophagia</taxon>
        <taxon>Cytophagales</taxon>
        <taxon>Persicobacteraceae</taxon>
        <taxon>Fulvitalea</taxon>
    </lineage>
</organism>
<sequence>MKNLFRTLSLALFVAMAVCSCGDTELTPAPTKKLHPYVKKGSRSPSRLGELPDSKQAGYHGKIVIDIEETSQATYTVKVDGDDVKFYVSFPQGCNNAEYAGVVVLHGSGGLWKNDIPENNELAKQFKEWRELLDSNCFISIFPDSYSPRGCEEREGIWTTAPKNFDISAQFVRPADAYAALKLLKRFVTPEGDPLVKQDGIGLMGISDGASATMATMYDTDHPTPANWEWEQEFDDDEVYTDEVKAPVARPASGGFACAVLYYGGSGHYGYFGSLSVASNNVYYNYAPMLYHLPMDGYLTSNTLKVYNMLVGKNAPVQKYEYTGVGHGFDLPDSDQKTLARTRTIDWFNEKLLGL</sequence>
<name>A0AAU9DGK1_9BACT</name>
<feature type="signal peptide" evidence="2">
    <location>
        <begin position="1"/>
        <end position="17"/>
    </location>
</feature>
<evidence type="ECO:0000256" key="1">
    <source>
        <dbReference type="SAM" id="MobiDB-lite"/>
    </source>
</evidence>
<evidence type="ECO:0000256" key="2">
    <source>
        <dbReference type="SAM" id="SignalP"/>
    </source>
</evidence>
<gene>
    <name evidence="3" type="ORF">FUAX_41170</name>
</gene>
<reference evidence="3 4" key="1">
    <citation type="submission" date="2021-12" db="EMBL/GenBank/DDBJ databases">
        <title>Genome sequencing of bacteria with rrn-lacking chromosome and rrn-plasmid.</title>
        <authorList>
            <person name="Anda M."/>
            <person name="Iwasaki W."/>
        </authorList>
    </citation>
    <scope>NUCLEOTIDE SEQUENCE [LARGE SCALE GENOMIC DNA]</scope>
    <source>
        <strain evidence="3 4">DSM 100852</strain>
        <plasmid evidence="3 4">pFA1</plasmid>
    </source>
</reference>
<evidence type="ECO:0000313" key="3">
    <source>
        <dbReference type="EMBL" id="BDD11685.1"/>
    </source>
</evidence>
<accession>A0AAU9DGK1</accession>
<keyword evidence="3" id="KW-0614">Plasmid</keyword>
<feature type="chain" id="PRO_5043941931" evidence="2">
    <location>
        <begin position="18"/>
        <end position="355"/>
    </location>
</feature>
<dbReference type="AlphaFoldDB" id="A0AAU9DGK1"/>
<keyword evidence="2" id="KW-0732">Signal</keyword>